<dbReference type="Pfam" id="PF04479">
    <property type="entry name" value="RTA1"/>
    <property type="match status" value="1"/>
</dbReference>
<keyword evidence="3 6" id="KW-1133">Transmembrane helix</keyword>
<reference evidence="8" key="1">
    <citation type="journal article" date="2014" name="Proc. Natl. Acad. Sci. U.S.A.">
        <title>Extensive sampling of basidiomycete genomes demonstrates inadequacy of the white-rot/brown-rot paradigm for wood decay fungi.</title>
        <authorList>
            <person name="Riley R."/>
            <person name="Salamov A.A."/>
            <person name="Brown D.W."/>
            <person name="Nagy L.G."/>
            <person name="Floudas D."/>
            <person name="Held B.W."/>
            <person name="Levasseur A."/>
            <person name="Lombard V."/>
            <person name="Morin E."/>
            <person name="Otillar R."/>
            <person name="Lindquist E.A."/>
            <person name="Sun H."/>
            <person name="LaButti K.M."/>
            <person name="Schmutz J."/>
            <person name="Jabbour D."/>
            <person name="Luo H."/>
            <person name="Baker S.E."/>
            <person name="Pisabarro A.G."/>
            <person name="Walton J.D."/>
            <person name="Blanchette R.A."/>
            <person name="Henrissat B."/>
            <person name="Martin F."/>
            <person name="Cullen D."/>
            <person name="Hibbett D.S."/>
            <person name="Grigoriev I.V."/>
        </authorList>
    </citation>
    <scope>NUCLEOTIDE SEQUENCE [LARGE SCALE GENOMIC DNA]</scope>
    <source>
        <strain evidence="8">FD-172 SS1</strain>
    </source>
</reference>
<accession>A0A067MPG2</accession>
<feature type="transmembrane region" description="Helical" evidence="6">
    <location>
        <begin position="83"/>
        <end position="107"/>
    </location>
</feature>
<keyword evidence="2 6" id="KW-0812">Transmembrane</keyword>
<dbReference type="PANTHER" id="PTHR31465">
    <property type="entry name" value="PROTEIN RTA1-RELATED"/>
    <property type="match status" value="1"/>
</dbReference>
<dbReference type="OrthoDB" id="3358017at2759"/>
<feature type="transmembrane region" description="Helical" evidence="6">
    <location>
        <begin position="153"/>
        <end position="171"/>
    </location>
</feature>
<gene>
    <name evidence="7" type="ORF">BOTBODRAFT_186282</name>
</gene>
<dbReference type="InterPro" id="IPR007568">
    <property type="entry name" value="RTA1"/>
</dbReference>
<evidence type="ECO:0000256" key="6">
    <source>
        <dbReference type="SAM" id="Phobius"/>
    </source>
</evidence>
<feature type="transmembrane region" description="Helical" evidence="6">
    <location>
        <begin position="191"/>
        <end position="209"/>
    </location>
</feature>
<proteinExistence type="predicted"/>
<feature type="transmembrane region" description="Helical" evidence="6">
    <location>
        <begin position="6"/>
        <end position="32"/>
    </location>
</feature>
<comment type="subcellular location">
    <subcellularLocation>
        <location evidence="1">Membrane</location>
        <topology evidence="1">Multi-pass membrane protein</topology>
    </subcellularLocation>
</comment>
<keyword evidence="4 6" id="KW-0472">Membrane</keyword>
<dbReference type="STRING" id="930990.A0A067MPG2"/>
<dbReference type="EMBL" id="KL198026">
    <property type="protein sequence ID" value="KDQ16600.1"/>
    <property type="molecule type" value="Genomic_DNA"/>
</dbReference>
<protein>
    <recommendedName>
        <fullName evidence="9">RTA1 like protein</fullName>
    </recommendedName>
</protein>
<dbReference type="GO" id="GO:0000324">
    <property type="term" value="C:fungal-type vacuole"/>
    <property type="evidence" value="ECO:0007669"/>
    <property type="project" value="TreeGrafter"/>
</dbReference>
<dbReference type="AlphaFoldDB" id="A0A067MPG2"/>
<dbReference type="Proteomes" id="UP000027195">
    <property type="component" value="Unassembled WGS sequence"/>
</dbReference>
<dbReference type="HOGENOM" id="CLU_033465_6_0_1"/>
<evidence type="ECO:0000256" key="1">
    <source>
        <dbReference type="ARBA" id="ARBA00004141"/>
    </source>
</evidence>
<dbReference type="InParanoid" id="A0A067MPG2"/>
<evidence type="ECO:0000256" key="2">
    <source>
        <dbReference type="ARBA" id="ARBA00022692"/>
    </source>
</evidence>
<evidence type="ECO:0000313" key="8">
    <source>
        <dbReference type="Proteomes" id="UP000027195"/>
    </source>
</evidence>
<feature type="region of interest" description="Disordered" evidence="5">
    <location>
        <begin position="121"/>
        <end position="141"/>
    </location>
</feature>
<evidence type="ECO:0000256" key="4">
    <source>
        <dbReference type="ARBA" id="ARBA00023136"/>
    </source>
</evidence>
<evidence type="ECO:0008006" key="9">
    <source>
        <dbReference type="Google" id="ProtNLM"/>
    </source>
</evidence>
<dbReference type="GO" id="GO:0005886">
    <property type="term" value="C:plasma membrane"/>
    <property type="evidence" value="ECO:0007669"/>
    <property type="project" value="TreeGrafter"/>
</dbReference>
<evidence type="ECO:0000256" key="3">
    <source>
        <dbReference type="ARBA" id="ARBA00022989"/>
    </source>
</evidence>
<dbReference type="PANTHER" id="PTHR31465:SF9">
    <property type="entry name" value="SPHINGOID LONG-CHAIN BASE TRANSPORTER RSB1"/>
    <property type="match status" value="1"/>
</dbReference>
<evidence type="ECO:0000256" key="5">
    <source>
        <dbReference type="SAM" id="MobiDB-lite"/>
    </source>
</evidence>
<keyword evidence="8" id="KW-1185">Reference proteome</keyword>
<name>A0A067MPG2_BOTB1</name>
<dbReference type="FunCoup" id="A0A067MPG2">
    <property type="interactions" value="32"/>
</dbReference>
<evidence type="ECO:0000313" key="7">
    <source>
        <dbReference type="EMBL" id="KDQ16600.1"/>
    </source>
</evidence>
<sequence>MHTAFLIQISTTIIAPSFMSAALFITLGHMVARLGPQYSRLGPGLYAIIFCSIDLISLIVQAIGGGAASGATTQKGADQGGRVMLAGIIIQMAAITLYALLALEFLIRFYISRPLRAPAAAHPESGERQGKHNINATRPAGGERRCISKTFKLMIGGLSFSTLLLFIRAVYRTIELSDGWNGRIISTQTYFNILDGLAVFGAMFILNILHPGYLLNRADSSEPSEL</sequence>
<organism evidence="7 8">
    <name type="scientific">Botryobasidium botryosum (strain FD-172 SS1)</name>
    <dbReference type="NCBI Taxonomy" id="930990"/>
    <lineage>
        <taxon>Eukaryota</taxon>
        <taxon>Fungi</taxon>
        <taxon>Dikarya</taxon>
        <taxon>Basidiomycota</taxon>
        <taxon>Agaricomycotina</taxon>
        <taxon>Agaricomycetes</taxon>
        <taxon>Cantharellales</taxon>
        <taxon>Botryobasidiaceae</taxon>
        <taxon>Botryobasidium</taxon>
    </lineage>
</organism>
<feature type="transmembrane region" description="Helical" evidence="6">
    <location>
        <begin position="44"/>
        <end position="63"/>
    </location>
</feature>